<evidence type="ECO:0000256" key="5">
    <source>
        <dbReference type="ARBA" id="ARBA00023237"/>
    </source>
</evidence>
<dbReference type="EMBL" id="FQZN01000005">
    <property type="protein sequence ID" value="SHI64404.1"/>
    <property type="molecule type" value="Genomic_DNA"/>
</dbReference>
<keyword evidence="9" id="KW-1185">Reference proteome</keyword>
<accession>A0A1M6CUD2</accession>
<evidence type="ECO:0000256" key="3">
    <source>
        <dbReference type="ARBA" id="ARBA00022729"/>
    </source>
</evidence>
<dbReference type="Proteomes" id="UP000184192">
    <property type="component" value="Unassembled WGS sequence"/>
</dbReference>
<organism evidence="8 9">
    <name type="scientific">Bacteroides stercorirosoris</name>
    <dbReference type="NCBI Taxonomy" id="871324"/>
    <lineage>
        <taxon>Bacteria</taxon>
        <taxon>Pseudomonadati</taxon>
        <taxon>Bacteroidota</taxon>
        <taxon>Bacteroidia</taxon>
        <taxon>Bacteroidales</taxon>
        <taxon>Bacteroidaceae</taxon>
        <taxon>Bacteroides</taxon>
    </lineage>
</organism>
<evidence type="ECO:0000313" key="9">
    <source>
        <dbReference type="Proteomes" id="UP000184192"/>
    </source>
</evidence>
<keyword evidence="4" id="KW-0472">Membrane</keyword>
<dbReference type="eggNOG" id="COG0702">
    <property type="taxonomic scope" value="Bacteria"/>
</dbReference>
<evidence type="ECO:0000256" key="4">
    <source>
        <dbReference type="ARBA" id="ARBA00023136"/>
    </source>
</evidence>
<dbReference type="InterPro" id="IPR012944">
    <property type="entry name" value="SusD_RagB_dom"/>
</dbReference>
<evidence type="ECO:0000313" key="8">
    <source>
        <dbReference type="EMBL" id="SHI64404.1"/>
    </source>
</evidence>
<evidence type="ECO:0000256" key="1">
    <source>
        <dbReference type="ARBA" id="ARBA00004442"/>
    </source>
</evidence>
<dbReference type="GeneID" id="92711277"/>
<evidence type="ECO:0000256" key="2">
    <source>
        <dbReference type="ARBA" id="ARBA00006275"/>
    </source>
</evidence>
<dbReference type="CDD" id="cd08977">
    <property type="entry name" value="SusD"/>
    <property type="match status" value="1"/>
</dbReference>
<keyword evidence="3" id="KW-0732">Signal</keyword>
<reference evidence="9" key="1">
    <citation type="submission" date="2016-11" db="EMBL/GenBank/DDBJ databases">
        <authorList>
            <person name="Varghese N."/>
            <person name="Submissions S."/>
        </authorList>
    </citation>
    <scope>NUCLEOTIDE SEQUENCE [LARGE SCALE GENOMIC DNA]</scope>
    <source>
        <strain evidence="9">DSM 26884</strain>
    </source>
</reference>
<dbReference type="Pfam" id="PF07980">
    <property type="entry name" value="SusD_RagB"/>
    <property type="match status" value="1"/>
</dbReference>
<comment type="similarity">
    <text evidence="2">Belongs to the SusD family.</text>
</comment>
<feature type="domain" description="SusD-like N-terminal" evidence="7">
    <location>
        <begin position="39"/>
        <end position="220"/>
    </location>
</feature>
<dbReference type="SUPFAM" id="SSF48452">
    <property type="entry name" value="TPR-like"/>
    <property type="match status" value="1"/>
</dbReference>
<dbReference type="PROSITE" id="PS51257">
    <property type="entry name" value="PROKAR_LIPOPROTEIN"/>
    <property type="match status" value="1"/>
</dbReference>
<evidence type="ECO:0000259" key="7">
    <source>
        <dbReference type="Pfam" id="PF14322"/>
    </source>
</evidence>
<evidence type="ECO:0000259" key="6">
    <source>
        <dbReference type="Pfam" id="PF07980"/>
    </source>
</evidence>
<proteinExistence type="inferred from homology"/>
<gene>
    <name evidence="8" type="ORF">SAMN05444350_10543</name>
</gene>
<sequence>MKKIALYILCGAAALFTSCDPSLLDLQNENTLSTGVYWKTESDIEAGVISVYGMFYRQGTWTRNIYTQMIGMADEGVSYAGWTELNEYTKFIFTDYNFGEANTKIYREHYTAIFRANQVLDNIDNVTFADETHKNDLIGQTKFLRSFYYFYLTTLWDNIPIVLKTSSAADKPMQASADEMLTQIETDLEDAVTKLPATRDANNYGRPTKGAAYGLLAKAYAQHHKWEDARRCLEWLIDGEGKRYYDLVPNWADNFSNQTEDNKESLYEIHFSLTNRVGFDQTDNYLDPNAQLGTQIEMNQAPTGIGWNNIEARRWLVDYYKREQTTDGKNDIRLFYTLWYDGAASDFPEYANQLIYGKPWNSDWGNRVFIKKYSTDASPLYYWNDNNFRSLRYADMLLLYAEALNELGATPSAKAIECLNRVRNRVNLPDIEDSSFYNGSQITGNKDAFREHLKIERALELAMECVRWVDLKRWGINDTNTLNELKARDSDFNNFIIGKSIRMPLPQSEVDNNPNLKQNDQY</sequence>
<keyword evidence="5" id="KW-0998">Cell outer membrane</keyword>
<dbReference type="Pfam" id="PF14322">
    <property type="entry name" value="SusD-like_3"/>
    <property type="match status" value="1"/>
</dbReference>
<dbReference type="RefSeq" id="WP_025830844.1">
    <property type="nucleotide sequence ID" value="NZ_FQZN01000005.1"/>
</dbReference>
<dbReference type="GO" id="GO:0009279">
    <property type="term" value="C:cell outer membrane"/>
    <property type="evidence" value="ECO:0007669"/>
    <property type="project" value="UniProtKB-SubCell"/>
</dbReference>
<feature type="domain" description="RagB/SusD" evidence="6">
    <location>
        <begin position="281"/>
        <end position="522"/>
    </location>
</feature>
<comment type="subcellular location">
    <subcellularLocation>
        <location evidence="1">Cell outer membrane</location>
    </subcellularLocation>
</comment>
<name>A0A1M6CUD2_9BACE</name>
<dbReference type="InterPro" id="IPR033985">
    <property type="entry name" value="SusD-like_N"/>
</dbReference>
<protein>
    <submittedName>
        <fullName evidence="8">Starch-binding associating with outer membrane</fullName>
    </submittedName>
</protein>
<dbReference type="AlphaFoldDB" id="A0A1M6CUD2"/>
<dbReference type="InterPro" id="IPR011990">
    <property type="entry name" value="TPR-like_helical_dom_sf"/>
</dbReference>
<dbReference type="Gene3D" id="1.25.40.390">
    <property type="match status" value="1"/>
</dbReference>